<dbReference type="GO" id="GO:0042834">
    <property type="term" value="F:peptidoglycan binding"/>
    <property type="evidence" value="ECO:0007669"/>
    <property type="project" value="InterPro"/>
</dbReference>
<feature type="chain" id="PRO_5032322552" evidence="2">
    <location>
        <begin position="20"/>
        <end position="176"/>
    </location>
</feature>
<dbReference type="Proteomes" id="UP000555103">
    <property type="component" value="Unassembled WGS sequence"/>
</dbReference>
<dbReference type="EMBL" id="JACIEP010000012">
    <property type="protein sequence ID" value="MBB4037225.1"/>
    <property type="molecule type" value="Genomic_DNA"/>
</dbReference>
<evidence type="ECO:0000313" key="4">
    <source>
        <dbReference type="EMBL" id="MBB4037225.1"/>
    </source>
</evidence>
<dbReference type="Gene3D" id="3.30.70.1070">
    <property type="entry name" value="Sporulation related repeat"/>
    <property type="match status" value="1"/>
</dbReference>
<dbReference type="RefSeq" id="WP_183308085.1">
    <property type="nucleotide sequence ID" value="NZ_JACIEP010000012.1"/>
</dbReference>
<gene>
    <name evidence="4" type="ORF">GGR21_003142</name>
</gene>
<feature type="region of interest" description="Disordered" evidence="1">
    <location>
        <begin position="38"/>
        <end position="73"/>
    </location>
</feature>
<feature type="compositionally biased region" description="Low complexity" evidence="1">
    <location>
        <begin position="55"/>
        <end position="66"/>
    </location>
</feature>
<dbReference type="PROSITE" id="PS51724">
    <property type="entry name" value="SPOR"/>
    <property type="match status" value="1"/>
</dbReference>
<evidence type="ECO:0000313" key="5">
    <source>
        <dbReference type="Proteomes" id="UP000555103"/>
    </source>
</evidence>
<reference evidence="4 5" key="1">
    <citation type="submission" date="2020-08" db="EMBL/GenBank/DDBJ databases">
        <title>Genomic Encyclopedia of Type Strains, Phase IV (KMG-IV): sequencing the most valuable type-strain genomes for metagenomic binning, comparative biology and taxonomic classification.</title>
        <authorList>
            <person name="Goeker M."/>
        </authorList>
    </citation>
    <scope>NUCLEOTIDE SEQUENCE [LARGE SCALE GENOMIC DNA]</scope>
    <source>
        <strain evidence="4 5">DSM 104969</strain>
    </source>
</reference>
<dbReference type="AlphaFoldDB" id="A0A840CWS3"/>
<feature type="compositionally biased region" description="Polar residues" evidence="1">
    <location>
        <begin position="44"/>
        <end position="54"/>
    </location>
</feature>
<feature type="signal peptide" evidence="2">
    <location>
        <begin position="1"/>
        <end position="19"/>
    </location>
</feature>
<keyword evidence="2" id="KW-0732">Signal</keyword>
<evidence type="ECO:0000256" key="1">
    <source>
        <dbReference type="SAM" id="MobiDB-lite"/>
    </source>
</evidence>
<dbReference type="InterPro" id="IPR007730">
    <property type="entry name" value="SPOR-like_dom"/>
</dbReference>
<dbReference type="InterPro" id="IPR036680">
    <property type="entry name" value="SPOR-like_sf"/>
</dbReference>
<organism evidence="4 5">
    <name type="scientific">Dysgonomonas hofstadii</name>
    <dbReference type="NCBI Taxonomy" id="637886"/>
    <lineage>
        <taxon>Bacteria</taxon>
        <taxon>Pseudomonadati</taxon>
        <taxon>Bacteroidota</taxon>
        <taxon>Bacteroidia</taxon>
        <taxon>Bacteroidales</taxon>
        <taxon>Dysgonomonadaceae</taxon>
        <taxon>Dysgonomonas</taxon>
    </lineage>
</organism>
<keyword evidence="4" id="KW-0131">Cell cycle</keyword>
<feature type="domain" description="SPOR" evidence="3">
    <location>
        <begin position="82"/>
        <end position="161"/>
    </location>
</feature>
<evidence type="ECO:0000256" key="2">
    <source>
        <dbReference type="SAM" id="SignalP"/>
    </source>
</evidence>
<name>A0A840CWS3_9BACT</name>
<comment type="caution">
    <text evidence="4">The sequence shown here is derived from an EMBL/GenBank/DDBJ whole genome shotgun (WGS) entry which is preliminary data.</text>
</comment>
<evidence type="ECO:0000259" key="3">
    <source>
        <dbReference type="PROSITE" id="PS51724"/>
    </source>
</evidence>
<proteinExistence type="predicted"/>
<dbReference type="GO" id="GO:0051301">
    <property type="term" value="P:cell division"/>
    <property type="evidence" value="ECO:0007669"/>
    <property type="project" value="UniProtKB-KW"/>
</dbReference>
<keyword evidence="4" id="KW-0132">Cell division</keyword>
<dbReference type="Pfam" id="PF05036">
    <property type="entry name" value="SPOR"/>
    <property type="match status" value="1"/>
</dbReference>
<dbReference type="PROSITE" id="PS51257">
    <property type="entry name" value="PROKAR_LIPOPROTEIN"/>
    <property type="match status" value="1"/>
</dbReference>
<keyword evidence="5" id="KW-1185">Reference proteome</keyword>
<sequence>MNKKLMGIGLALAFVIAFGSCKPKQSAYKSVYESAKEREMEDNTAASSTATVSKPATTPSYTPPATESVRKEKVTPVYESDASGLKAYSVVVAAMAMKPGAESLKERLGNEGYSIILAQNESGLYRVIIASYDSKEQAVAKKNEILEKFHSMGTPTQLKSKYGIPFDDWWILQREY</sequence>
<protein>
    <submittedName>
        <fullName evidence="4">Cell division protein FtsN</fullName>
    </submittedName>
</protein>
<accession>A0A840CWS3</accession>
<dbReference type="SUPFAM" id="SSF110997">
    <property type="entry name" value="Sporulation related repeat"/>
    <property type="match status" value="1"/>
</dbReference>